<evidence type="ECO:0000313" key="2">
    <source>
        <dbReference type="Proteomes" id="UP000616608"/>
    </source>
</evidence>
<dbReference type="RefSeq" id="WP_188613769.1">
    <property type="nucleotide sequence ID" value="NZ_BMJT01000002.1"/>
</dbReference>
<keyword evidence="2" id="KW-1185">Reference proteome</keyword>
<name>A0A917LEA8_9BACI</name>
<sequence length="101" mass="12255">MKLEKDHFLYRIWQSKRDWHEDLLIYDASIIEERNNTWETALYFPDYLAIGDDGGGRIVYVRKQPNNEEHYFLLDVGCPFMEHAQVFNRLSEIILWEEEDD</sequence>
<proteinExistence type="predicted"/>
<dbReference type="InterPro" id="IPR037883">
    <property type="entry name" value="Knr4/Smi1-like_sf"/>
</dbReference>
<dbReference type="SUPFAM" id="SSF160631">
    <property type="entry name" value="SMI1/KNR4-like"/>
    <property type="match status" value="1"/>
</dbReference>
<evidence type="ECO:0008006" key="3">
    <source>
        <dbReference type="Google" id="ProtNLM"/>
    </source>
</evidence>
<evidence type="ECO:0000313" key="1">
    <source>
        <dbReference type="EMBL" id="GGG16442.1"/>
    </source>
</evidence>
<reference evidence="1" key="1">
    <citation type="journal article" date="2014" name="Int. J. Syst. Evol. Microbiol.">
        <title>Complete genome sequence of Corynebacterium casei LMG S-19264T (=DSM 44701T), isolated from a smear-ripened cheese.</title>
        <authorList>
            <consortium name="US DOE Joint Genome Institute (JGI-PGF)"/>
            <person name="Walter F."/>
            <person name="Albersmeier A."/>
            <person name="Kalinowski J."/>
            <person name="Ruckert C."/>
        </authorList>
    </citation>
    <scope>NUCLEOTIDE SEQUENCE</scope>
    <source>
        <strain evidence="1">CGMCC 1.15760</strain>
    </source>
</reference>
<gene>
    <name evidence="1" type="ORF">GCM10007425_08480</name>
</gene>
<comment type="caution">
    <text evidence="1">The sequence shown here is derived from an EMBL/GenBank/DDBJ whole genome shotgun (WGS) entry which is preliminary data.</text>
</comment>
<dbReference type="EMBL" id="BMJT01000002">
    <property type="protein sequence ID" value="GGG16442.1"/>
    <property type="molecule type" value="Genomic_DNA"/>
</dbReference>
<protein>
    <recommendedName>
        <fullName evidence="3">SMI1/KNR4 family protein</fullName>
    </recommendedName>
</protein>
<dbReference type="AlphaFoldDB" id="A0A917LEA8"/>
<accession>A0A917LEA8</accession>
<organism evidence="1 2">
    <name type="scientific">Lysinibacillus alkalisoli</name>
    <dbReference type="NCBI Taxonomy" id="1911548"/>
    <lineage>
        <taxon>Bacteria</taxon>
        <taxon>Bacillati</taxon>
        <taxon>Bacillota</taxon>
        <taxon>Bacilli</taxon>
        <taxon>Bacillales</taxon>
        <taxon>Bacillaceae</taxon>
        <taxon>Lysinibacillus</taxon>
    </lineage>
</organism>
<dbReference type="Proteomes" id="UP000616608">
    <property type="component" value="Unassembled WGS sequence"/>
</dbReference>
<dbReference type="Gene3D" id="3.40.1580.10">
    <property type="entry name" value="SMI1/KNR4-like"/>
    <property type="match status" value="1"/>
</dbReference>
<reference evidence="1" key="2">
    <citation type="submission" date="2020-09" db="EMBL/GenBank/DDBJ databases">
        <authorList>
            <person name="Sun Q."/>
            <person name="Zhou Y."/>
        </authorList>
    </citation>
    <scope>NUCLEOTIDE SEQUENCE</scope>
    <source>
        <strain evidence="1">CGMCC 1.15760</strain>
    </source>
</reference>